<evidence type="ECO:0000313" key="2">
    <source>
        <dbReference type="Proteomes" id="UP000035642"/>
    </source>
</evidence>
<dbReference type="Pfam" id="PF00650">
    <property type="entry name" value="CRAL_TRIO"/>
    <property type="match status" value="1"/>
</dbReference>
<dbReference type="PROSITE" id="PS50191">
    <property type="entry name" value="CRAL_TRIO"/>
    <property type="match status" value="1"/>
</dbReference>
<evidence type="ECO:0000259" key="1">
    <source>
        <dbReference type="PROSITE" id="PS50191"/>
    </source>
</evidence>
<dbReference type="PANTHER" id="PTHR23324:SF88">
    <property type="entry name" value="CRAL-TRIO DOMAIN-CONTAINING PROTEIN"/>
    <property type="match status" value="1"/>
</dbReference>
<sequence>LGCQRNNTEVFSKPIGFLSYHIFADVLRKVFLINVPLFLQVFWNMVSSCLAKQTQEKIKILGSNWKVVLLEAVGEEVVYENWGGIHKADTPFGHIRMGGKLFSGHQIGHENVLSTEIVLLYSMSILCETNLLIWY</sequence>
<dbReference type="CDD" id="cd00170">
    <property type="entry name" value="SEC14"/>
    <property type="match status" value="1"/>
</dbReference>
<dbReference type="InterPro" id="IPR001251">
    <property type="entry name" value="CRAL-TRIO_dom"/>
</dbReference>
<dbReference type="AlphaFoldDB" id="A0A0K0DKU7"/>
<dbReference type="Gene3D" id="3.40.525.10">
    <property type="entry name" value="CRAL-TRIO lipid binding domain"/>
    <property type="match status" value="1"/>
</dbReference>
<dbReference type="Proteomes" id="UP000035642">
    <property type="component" value="Unassembled WGS sequence"/>
</dbReference>
<organism evidence="2 3">
    <name type="scientific">Angiostrongylus cantonensis</name>
    <name type="common">Rat lungworm</name>
    <dbReference type="NCBI Taxonomy" id="6313"/>
    <lineage>
        <taxon>Eukaryota</taxon>
        <taxon>Metazoa</taxon>
        <taxon>Ecdysozoa</taxon>
        <taxon>Nematoda</taxon>
        <taxon>Chromadorea</taxon>
        <taxon>Rhabditida</taxon>
        <taxon>Rhabditina</taxon>
        <taxon>Rhabditomorpha</taxon>
        <taxon>Strongyloidea</taxon>
        <taxon>Metastrongylidae</taxon>
        <taxon>Angiostrongylus</taxon>
    </lineage>
</organism>
<evidence type="ECO:0000313" key="3">
    <source>
        <dbReference type="WBParaSite" id="ACAC_0001216201-mRNA-1"/>
    </source>
</evidence>
<reference evidence="2" key="1">
    <citation type="submission" date="2012-09" db="EMBL/GenBank/DDBJ databases">
        <authorList>
            <person name="Martin A.A."/>
        </authorList>
    </citation>
    <scope>NUCLEOTIDE SEQUENCE</scope>
</reference>
<dbReference type="STRING" id="6313.A0A0K0DKU7"/>
<feature type="domain" description="CRAL-TRIO" evidence="1">
    <location>
        <begin position="1"/>
        <end position="90"/>
    </location>
</feature>
<dbReference type="InterPro" id="IPR036865">
    <property type="entry name" value="CRAL-TRIO_dom_sf"/>
</dbReference>
<accession>A0A0K0DKU7</accession>
<reference evidence="3" key="2">
    <citation type="submission" date="2017-02" db="UniProtKB">
        <authorList>
            <consortium name="WormBaseParasite"/>
        </authorList>
    </citation>
    <scope>IDENTIFICATION</scope>
</reference>
<dbReference type="WBParaSite" id="ACAC_0001216201-mRNA-1">
    <property type="protein sequence ID" value="ACAC_0001216201-mRNA-1"/>
    <property type="gene ID" value="ACAC_0001216201"/>
</dbReference>
<dbReference type="PANTHER" id="PTHR23324">
    <property type="entry name" value="SEC14 RELATED PROTEIN"/>
    <property type="match status" value="1"/>
</dbReference>
<keyword evidence="2" id="KW-1185">Reference proteome</keyword>
<dbReference type="SUPFAM" id="SSF52087">
    <property type="entry name" value="CRAL/TRIO domain"/>
    <property type="match status" value="1"/>
</dbReference>
<name>A0A0K0DKU7_ANGCA</name>
<protein>
    <submittedName>
        <fullName evidence="3">CRAL-TRIO domain-containing protein</fullName>
    </submittedName>
</protein>
<dbReference type="GO" id="GO:0005737">
    <property type="term" value="C:cytoplasm"/>
    <property type="evidence" value="ECO:0007669"/>
    <property type="project" value="TreeGrafter"/>
</dbReference>
<dbReference type="InterPro" id="IPR051064">
    <property type="entry name" value="SEC14/CRAL-TRIO_domain"/>
</dbReference>
<proteinExistence type="predicted"/>